<name>A0A560GMD8_9PROT</name>
<evidence type="ECO:0000256" key="1">
    <source>
        <dbReference type="SAM" id="MobiDB-lite"/>
    </source>
</evidence>
<organism evidence="2 3">
    <name type="scientific">Nitrospirillum amazonense</name>
    <dbReference type="NCBI Taxonomy" id="28077"/>
    <lineage>
        <taxon>Bacteria</taxon>
        <taxon>Pseudomonadati</taxon>
        <taxon>Pseudomonadota</taxon>
        <taxon>Alphaproteobacteria</taxon>
        <taxon>Rhodospirillales</taxon>
        <taxon>Azospirillaceae</taxon>
        <taxon>Nitrospirillum</taxon>
    </lineage>
</organism>
<feature type="region of interest" description="Disordered" evidence="1">
    <location>
        <begin position="73"/>
        <end position="96"/>
    </location>
</feature>
<accession>A0A560GMD8</accession>
<reference evidence="2 3" key="1">
    <citation type="submission" date="2019-06" db="EMBL/GenBank/DDBJ databases">
        <title>Genomic Encyclopedia of Type Strains, Phase IV (KMG-V): Genome sequencing to study the core and pangenomes of soil and plant-associated prokaryotes.</title>
        <authorList>
            <person name="Whitman W."/>
        </authorList>
    </citation>
    <scope>NUCLEOTIDE SEQUENCE [LARGE SCALE GENOMIC DNA]</scope>
    <source>
        <strain evidence="2 3">BR 11622</strain>
    </source>
</reference>
<gene>
    <name evidence="2" type="ORF">FBZ90_1211</name>
</gene>
<proteinExistence type="predicted"/>
<sequence>MQNATTSHRRGRPLGSELPGDKAILARMADYLLAHADAAVADAIRQTAPSANESMIHRLRRKFRKQQDTLMAQARNRAASNSPPPRSTGSTGGRLKVRLDPNVQHAREQTLAASIAGLGLAAHVDPSVQHAREQMAASLAAAAMTDSLQAEHAKTLEAARGALSVKQFTTDQHNWAENMARSNLEAGIAGHAAQLYTSNSLDEVTRQMQRSLEETTQISALKAMIEADMTRARSLALGGNNAIYDMYGFDPFAPSRRR</sequence>
<keyword evidence="3" id="KW-1185">Reference proteome</keyword>
<dbReference type="AlphaFoldDB" id="A0A560GMD8"/>
<evidence type="ECO:0000313" key="3">
    <source>
        <dbReference type="Proteomes" id="UP000315751"/>
    </source>
</evidence>
<evidence type="ECO:0000313" key="2">
    <source>
        <dbReference type="EMBL" id="TWB35152.1"/>
    </source>
</evidence>
<dbReference type="Proteomes" id="UP000315751">
    <property type="component" value="Unassembled WGS sequence"/>
</dbReference>
<dbReference type="EMBL" id="VITR01000021">
    <property type="protein sequence ID" value="TWB35152.1"/>
    <property type="molecule type" value="Genomic_DNA"/>
</dbReference>
<protein>
    <submittedName>
        <fullName evidence="2">Uncharacterized protein</fullName>
    </submittedName>
</protein>
<comment type="caution">
    <text evidence="2">The sequence shown here is derived from an EMBL/GenBank/DDBJ whole genome shotgun (WGS) entry which is preliminary data.</text>
</comment>